<dbReference type="InterPro" id="IPR001584">
    <property type="entry name" value="Integrase_cat-core"/>
</dbReference>
<dbReference type="OrthoDB" id="9803231at2"/>
<evidence type="ECO:0000259" key="2">
    <source>
        <dbReference type="PROSITE" id="PS50994"/>
    </source>
</evidence>
<dbReference type="Gene3D" id="3.30.420.10">
    <property type="entry name" value="Ribonuclease H-like superfamily/Ribonuclease H"/>
    <property type="match status" value="1"/>
</dbReference>
<dbReference type="InterPro" id="IPR036397">
    <property type="entry name" value="RNaseH_sf"/>
</dbReference>
<protein>
    <submittedName>
        <fullName evidence="3">Transposase, IS30 family</fullName>
    </submittedName>
</protein>
<organism evidence="3 4">
    <name type="scientific">Rhizobium lusitanum</name>
    <dbReference type="NCBI Taxonomy" id="293958"/>
    <lineage>
        <taxon>Bacteria</taxon>
        <taxon>Pseudomonadati</taxon>
        <taxon>Pseudomonadota</taxon>
        <taxon>Alphaproteobacteria</taxon>
        <taxon>Hyphomicrobiales</taxon>
        <taxon>Rhizobiaceae</taxon>
        <taxon>Rhizobium/Agrobacterium group</taxon>
        <taxon>Rhizobium</taxon>
    </lineage>
</organism>
<dbReference type="GO" id="GO:0003676">
    <property type="term" value="F:nucleic acid binding"/>
    <property type="evidence" value="ECO:0007669"/>
    <property type="project" value="InterPro"/>
</dbReference>
<proteinExistence type="predicted"/>
<dbReference type="InterPro" id="IPR051917">
    <property type="entry name" value="Transposase-Integrase"/>
</dbReference>
<feature type="domain" description="Integrase catalytic" evidence="2">
    <location>
        <begin position="165"/>
        <end position="329"/>
    </location>
</feature>
<evidence type="ECO:0000313" key="4">
    <source>
        <dbReference type="Proteomes" id="UP000199205"/>
    </source>
</evidence>
<gene>
    <name evidence="3" type="ORF">GA0061101_105289</name>
</gene>
<dbReference type="EMBL" id="FMAF01000005">
    <property type="protein sequence ID" value="SCB27208.1"/>
    <property type="molecule type" value="Genomic_DNA"/>
</dbReference>
<dbReference type="GO" id="GO:0005829">
    <property type="term" value="C:cytosol"/>
    <property type="evidence" value="ECO:0007669"/>
    <property type="project" value="TreeGrafter"/>
</dbReference>
<name>A0A1C3VHP5_9HYPH</name>
<dbReference type="SUPFAM" id="SSF53098">
    <property type="entry name" value="Ribonuclease H-like"/>
    <property type="match status" value="1"/>
</dbReference>
<dbReference type="PANTHER" id="PTHR10948:SF23">
    <property type="entry name" value="TRANSPOSASE INSI FOR INSERTION SEQUENCE ELEMENT IS30A-RELATED"/>
    <property type="match status" value="1"/>
</dbReference>
<accession>A0A1C3VHP5</accession>
<keyword evidence="1" id="KW-0233">DNA recombination</keyword>
<dbReference type="Pfam" id="PF13936">
    <property type="entry name" value="HTH_38"/>
    <property type="match status" value="1"/>
</dbReference>
<sequence>MSRCYSQLTLADRRRLHHLVERKVPVNEVARLLGRHRSTIYREIRRNTFRDHELPEYSGYFSTVADDIAKERRRRLRKLRRHPHLRRMVIERLKAYWSPEQIAGRLLADSVSLVRICAETIYRFIYGKEDYGLGLYRYLPEARRKRRPRGSRKPRNSVFPASHRISQRPDFIDDRTQFGHWEGDLLIFERDFGHANLTSLVERKSRYTVMIKNQSRHSRPIMDKIIETFSPLPGFARQSFTFDRGTEFAGFRALEDGIGARSWFCDPSAPWQKGAVENANKRIRRFMPGDTDLAEVPQSALVQLAHHLNDLPRKCLGYKTPTEVFVAHLQEGG</sequence>
<dbReference type="Proteomes" id="UP000199205">
    <property type="component" value="Unassembled WGS sequence"/>
</dbReference>
<dbReference type="RefSeq" id="WP_092573739.1">
    <property type="nucleotide sequence ID" value="NZ_FMAF01000005.1"/>
</dbReference>
<evidence type="ECO:0000313" key="3">
    <source>
        <dbReference type="EMBL" id="SCB27208.1"/>
    </source>
</evidence>
<dbReference type="InterPro" id="IPR012337">
    <property type="entry name" value="RNaseH-like_sf"/>
</dbReference>
<dbReference type="PROSITE" id="PS50994">
    <property type="entry name" value="INTEGRASE"/>
    <property type="match status" value="1"/>
</dbReference>
<dbReference type="InterPro" id="IPR025246">
    <property type="entry name" value="IS30-like_HTH"/>
</dbReference>
<evidence type="ECO:0000256" key="1">
    <source>
        <dbReference type="ARBA" id="ARBA00023172"/>
    </source>
</evidence>
<reference evidence="3 4" key="1">
    <citation type="submission" date="2016-08" db="EMBL/GenBank/DDBJ databases">
        <authorList>
            <person name="Seilhamer J.J."/>
        </authorList>
    </citation>
    <scope>NUCLEOTIDE SEQUENCE [LARGE SCALE GENOMIC DNA]</scope>
    <source>
        <strain evidence="3 4">P1-7</strain>
    </source>
</reference>
<dbReference type="GO" id="GO:0015074">
    <property type="term" value="P:DNA integration"/>
    <property type="evidence" value="ECO:0007669"/>
    <property type="project" value="InterPro"/>
</dbReference>
<dbReference type="InterPro" id="IPR053392">
    <property type="entry name" value="Transposase_IS30-like"/>
</dbReference>
<dbReference type="GO" id="GO:0004803">
    <property type="term" value="F:transposase activity"/>
    <property type="evidence" value="ECO:0007669"/>
    <property type="project" value="TreeGrafter"/>
</dbReference>
<dbReference type="GO" id="GO:0006310">
    <property type="term" value="P:DNA recombination"/>
    <property type="evidence" value="ECO:0007669"/>
    <property type="project" value="UniProtKB-KW"/>
</dbReference>
<dbReference type="AlphaFoldDB" id="A0A1C3VHP5"/>
<dbReference type="NCBIfam" id="NF033563">
    <property type="entry name" value="transpos_IS30"/>
    <property type="match status" value="1"/>
</dbReference>
<dbReference type="PANTHER" id="PTHR10948">
    <property type="entry name" value="TRANSPOSASE"/>
    <property type="match status" value="1"/>
</dbReference>
<dbReference type="GO" id="GO:0032196">
    <property type="term" value="P:transposition"/>
    <property type="evidence" value="ECO:0007669"/>
    <property type="project" value="TreeGrafter"/>
</dbReference>